<dbReference type="PANTHER" id="PTHR46028">
    <property type="entry name" value="KYNURENINE 3-MONOOXYGENASE"/>
    <property type="match status" value="1"/>
</dbReference>
<evidence type="ECO:0000313" key="10">
    <source>
        <dbReference type="Proteomes" id="UP000332933"/>
    </source>
</evidence>
<proteinExistence type="predicted"/>
<evidence type="ECO:0000256" key="1">
    <source>
        <dbReference type="ARBA" id="ARBA00001974"/>
    </source>
</evidence>
<feature type="domain" description="FAD-binding" evidence="7">
    <location>
        <begin position="25"/>
        <end position="371"/>
    </location>
</feature>
<dbReference type="GO" id="GO:0004502">
    <property type="term" value="F:kynurenine 3-monooxygenase activity"/>
    <property type="evidence" value="ECO:0007669"/>
    <property type="project" value="TreeGrafter"/>
</dbReference>
<evidence type="ECO:0000256" key="6">
    <source>
        <dbReference type="ARBA" id="ARBA00023033"/>
    </source>
</evidence>
<comment type="cofactor">
    <cofactor evidence="1">
        <name>FAD</name>
        <dbReference type="ChEBI" id="CHEBI:57692"/>
    </cofactor>
</comment>
<dbReference type="EMBL" id="CAADRA010005124">
    <property type="protein sequence ID" value="VFT85308.1"/>
    <property type="molecule type" value="Genomic_DNA"/>
</dbReference>
<evidence type="ECO:0000313" key="9">
    <source>
        <dbReference type="EMBL" id="VFT85308.1"/>
    </source>
</evidence>
<dbReference type="GO" id="GO:0070189">
    <property type="term" value="P:kynurenine metabolic process"/>
    <property type="evidence" value="ECO:0007669"/>
    <property type="project" value="TreeGrafter"/>
</dbReference>
<reference evidence="8" key="2">
    <citation type="submission" date="2019-06" db="EMBL/GenBank/DDBJ databases">
        <title>Genomics analysis of Aphanomyces spp. identifies a new class of oomycete effector associated with host adaptation.</title>
        <authorList>
            <person name="Gaulin E."/>
        </authorList>
    </citation>
    <scope>NUCLEOTIDE SEQUENCE</scope>
    <source>
        <strain evidence="8">CBS 578.67</strain>
    </source>
</reference>
<dbReference type="Pfam" id="PF01494">
    <property type="entry name" value="FAD_binding_3"/>
    <property type="match status" value="1"/>
</dbReference>
<name>A0A485KKC4_9STRA</name>
<dbReference type="InterPro" id="IPR036188">
    <property type="entry name" value="FAD/NAD-bd_sf"/>
</dbReference>
<dbReference type="PANTHER" id="PTHR46028:SF2">
    <property type="entry name" value="KYNURENINE 3-MONOOXYGENASE"/>
    <property type="match status" value="1"/>
</dbReference>
<evidence type="ECO:0000256" key="4">
    <source>
        <dbReference type="ARBA" id="ARBA00022857"/>
    </source>
</evidence>
<dbReference type="InterPro" id="IPR002938">
    <property type="entry name" value="FAD-bd"/>
</dbReference>
<dbReference type="EMBL" id="VJMH01005103">
    <property type="protein sequence ID" value="KAF0700976.1"/>
    <property type="molecule type" value="Genomic_DNA"/>
</dbReference>
<evidence type="ECO:0000256" key="3">
    <source>
        <dbReference type="ARBA" id="ARBA00022827"/>
    </source>
</evidence>
<keyword evidence="10" id="KW-1185">Reference proteome</keyword>
<gene>
    <name evidence="9" type="primary">Aste57867_8422</name>
    <name evidence="8" type="ORF">As57867_008390</name>
    <name evidence="9" type="ORF">ASTE57867_8422</name>
</gene>
<sequence length="485" mass="52931">MVNLNTGGFLFGILHLSTMQLHHFIIVGGGPVGCAVALHLAKLGHCITIYEGRSNIPNDPTQSYPIGINPRGMHAIEIAGAPATADGIRASSRPIHAWDIFVGSRRVASLASGGSTLGTSRGHVNVYLMDACVAHSQITVHMNHTLYSMDFATQTLTFTRTDDNHQSSTVVTVDASKARVVGADGVYSSVRAAMQCHDPALDVMVSPWVNEHRVLYASPGQMIQGLDPSVHYLFRGAHYTAAVGLPRHDGALQWIMVLTVRDSEASASDGHLIHATSPTTANVAKLKAWVRSIAPGFEEIVADDEFRDWFDRRTYRGAVVRCSHFHSRNNWVVLVGDAAHSVLPATGEGINSGLEDAVVLADCVAQELQDNTAFRSFTIRRRPDIHALHLYATYLNACPSFLGERVARILFRILENNDKASIARTLFGPIALTRPPYKGVVDKWQRRRTLWLNLARLVVYPPAAVVAIAMWPVDCLTAVLSNSSR</sequence>
<evidence type="ECO:0000259" key="7">
    <source>
        <dbReference type="Pfam" id="PF01494"/>
    </source>
</evidence>
<dbReference type="OrthoDB" id="655030at2759"/>
<keyword evidence="3" id="KW-0274">FAD</keyword>
<keyword evidence="6" id="KW-0503">Monooxygenase</keyword>
<protein>
    <submittedName>
        <fullName evidence="9">Aste57867_8422 protein</fullName>
    </submittedName>
</protein>
<dbReference type="AlphaFoldDB" id="A0A485KKC4"/>
<keyword evidence="5" id="KW-0560">Oxidoreductase</keyword>
<dbReference type="PRINTS" id="PR00420">
    <property type="entry name" value="RNGMNOXGNASE"/>
</dbReference>
<dbReference type="Proteomes" id="UP000332933">
    <property type="component" value="Unassembled WGS sequence"/>
</dbReference>
<keyword evidence="2" id="KW-0285">Flavoprotein</keyword>
<reference evidence="9 10" key="1">
    <citation type="submission" date="2019-03" db="EMBL/GenBank/DDBJ databases">
        <authorList>
            <person name="Gaulin E."/>
            <person name="Dumas B."/>
        </authorList>
    </citation>
    <scope>NUCLEOTIDE SEQUENCE [LARGE SCALE GENOMIC DNA]</scope>
    <source>
        <strain evidence="9">CBS 568.67</strain>
    </source>
</reference>
<accession>A0A485KKC4</accession>
<keyword evidence="4" id="KW-0521">NADP</keyword>
<evidence type="ECO:0000256" key="5">
    <source>
        <dbReference type="ARBA" id="ARBA00023002"/>
    </source>
</evidence>
<dbReference type="GO" id="GO:0071949">
    <property type="term" value="F:FAD binding"/>
    <property type="evidence" value="ECO:0007669"/>
    <property type="project" value="InterPro"/>
</dbReference>
<evidence type="ECO:0000256" key="2">
    <source>
        <dbReference type="ARBA" id="ARBA00022630"/>
    </source>
</evidence>
<evidence type="ECO:0000313" key="8">
    <source>
        <dbReference type="EMBL" id="KAF0700976.1"/>
    </source>
</evidence>
<dbReference type="SUPFAM" id="SSF51905">
    <property type="entry name" value="FAD/NAD(P)-binding domain"/>
    <property type="match status" value="1"/>
</dbReference>
<dbReference type="Gene3D" id="3.50.50.60">
    <property type="entry name" value="FAD/NAD(P)-binding domain"/>
    <property type="match status" value="1"/>
</dbReference>
<organism evidence="9 10">
    <name type="scientific">Aphanomyces stellatus</name>
    <dbReference type="NCBI Taxonomy" id="120398"/>
    <lineage>
        <taxon>Eukaryota</taxon>
        <taxon>Sar</taxon>
        <taxon>Stramenopiles</taxon>
        <taxon>Oomycota</taxon>
        <taxon>Saprolegniomycetes</taxon>
        <taxon>Saprolegniales</taxon>
        <taxon>Verrucalvaceae</taxon>
        <taxon>Aphanomyces</taxon>
    </lineage>
</organism>